<organism evidence="3">
    <name type="scientific">Thomasclavelia ramosa</name>
    <dbReference type="NCBI Taxonomy" id="1547"/>
    <lineage>
        <taxon>Bacteria</taxon>
        <taxon>Bacillati</taxon>
        <taxon>Bacillota</taxon>
        <taxon>Erysipelotrichia</taxon>
        <taxon>Erysipelotrichales</taxon>
        <taxon>Coprobacillaceae</taxon>
        <taxon>Thomasclavelia</taxon>
    </lineage>
</organism>
<protein>
    <recommendedName>
        <fullName evidence="1">DUF7916 domain-containing protein</fullName>
    </recommendedName>
</protein>
<feature type="domain" description="DUF7916" evidence="1">
    <location>
        <begin position="1"/>
        <end position="45"/>
    </location>
</feature>
<dbReference type="RefSeq" id="WP_272018890.1">
    <property type="nucleotide sequence ID" value="NZ_CACRTL010000015.1"/>
</dbReference>
<name>A0A6N2YFK8_9FIRM</name>
<proteinExistence type="predicted"/>
<dbReference type="InterPro" id="IPR057238">
    <property type="entry name" value="DUF7916"/>
</dbReference>
<reference evidence="3" key="1">
    <citation type="submission" date="2019-11" db="EMBL/GenBank/DDBJ databases">
        <authorList>
            <person name="Feng L."/>
        </authorList>
    </citation>
    <scope>NUCLEOTIDE SEQUENCE</scope>
    <source>
        <strain evidence="3">CramosumLFYP8</strain>
    </source>
</reference>
<evidence type="ECO:0000259" key="1">
    <source>
        <dbReference type="Pfam" id="PF25509"/>
    </source>
</evidence>
<dbReference type="Pfam" id="PF25509">
    <property type="entry name" value="DUF7916"/>
    <property type="match status" value="1"/>
</dbReference>
<sequence>MKQTGCDIHAIGDGGFGGCTWPENIYQLSVSIKGKNYTWFRMASNSR</sequence>
<dbReference type="EMBL" id="CACRTL010000015">
    <property type="protein sequence ID" value="VYT64332.1"/>
    <property type="molecule type" value="Genomic_DNA"/>
</dbReference>
<dbReference type="AlphaFoldDB" id="A0A6N2YFK8"/>
<dbReference type="Proteomes" id="UP001211987">
    <property type="component" value="Unassembled WGS sequence"/>
</dbReference>
<reference evidence="2" key="2">
    <citation type="submission" date="2023-01" db="EMBL/GenBank/DDBJ databases">
        <title>Human gut microbiome strain richness.</title>
        <authorList>
            <person name="Chen-Liaw A."/>
        </authorList>
    </citation>
    <scope>NUCLEOTIDE SEQUENCE</scope>
    <source>
        <strain evidence="2">1001217st2_G6_1001217B_191108</strain>
    </source>
</reference>
<accession>A0A6N2YFK8</accession>
<dbReference type="EMBL" id="JAQLKE010000014">
    <property type="protein sequence ID" value="MDB7084131.1"/>
    <property type="molecule type" value="Genomic_DNA"/>
</dbReference>
<evidence type="ECO:0000313" key="2">
    <source>
        <dbReference type="EMBL" id="MDB7084131.1"/>
    </source>
</evidence>
<evidence type="ECO:0000313" key="3">
    <source>
        <dbReference type="EMBL" id="VYT64332.1"/>
    </source>
</evidence>
<gene>
    <name evidence="3" type="ORF">CRLFYP8_01785</name>
    <name evidence="2" type="ORF">PM738_09990</name>
</gene>